<proteinExistence type="inferred from homology"/>
<evidence type="ECO:0000256" key="8">
    <source>
        <dbReference type="HAMAP-Rule" id="MF_00120"/>
    </source>
</evidence>
<dbReference type="HAMAP" id="MF_00120">
    <property type="entry name" value="GatA"/>
    <property type="match status" value="1"/>
</dbReference>
<keyword evidence="2 8" id="KW-0436">Ligase</keyword>
<comment type="catalytic activity">
    <reaction evidence="7 8">
        <text>L-glutamyl-tRNA(Gln) + L-glutamine + ATP + H2O = L-glutaminyl-tRNA(Gln) + L-glutamate + ADP + phosphate + H(+)</text>
        <dbReference type="Rhea" id="RHEA:17521"/>
        <dbReference type="Rhea" id="RHEA-COMP:9681"/>
        <dbReference type="Rhea" id="RHEA-COMP:9684"/>
        <dbReference type="ChEBI" id="CHEBI:15377"/>
        <dbReference type="ChEBI" id="CHEBI:15378"/>
        <dbReference type="ChEBI" id="CHEBI:29985"/>
        <dbReference type="ChEBI" id="CHEBI:30616"/>
        <dbReference type="ChEBI" id="CHEBI:43474"/>
        <dbReference type="ChEBI" id="CHEBI:58359"/>
        <dbReference type="ChEBI" id="CHEBI:78520"/>
        <dbReference type="ChEBI" id="CHEBI:78521"/>
        <dbReference type="ChEBI" id="CHEBI:456216"/>
        <dbReference type="EC" id="6.3.5.7"/>
    </reaction>
</comment>
<gene>
    <name evidence="8" type="primary">gatA</name>
    <name evidence="10" type="ORF">NIES23_48530</name>
</gene>
<dbReference type="GO" id="GO:0030956">
    <property type="term" value="C:glutamyl-tRNA(Gln) amidotransferase complex"/>
    <property type="evidence" value="ECO:0007669"/>
    <property type="project" value="InterPro"/>
</dbReference>
<evidence type="ECO:0000313" key="11">
    <source>
        <dbReference type="Proteomes" id="UP000217507"/>
    </source>
</evidence>
<dbReference type="GO" id="GO:0006412">
    <property type="term" value="P:translation"/>
    <property type="evidence" value="ECO:0007669"/>
    <property type="project" value="UniProtKB-UniRule"/>
</dbReference>
<dbReference type="EMBL" id="AP018216">
    <property type="protein sequence ID" value="BAY72029.1"/>
    <property type="molecule type" value="Genomic_DNA"/>
</dbReference>
<dbReference type="InterPro" id="IPR036928">
    <property type="entry name" value="AS_sf"/>
</dbReference>
<evidence type="ECO:0000256" key="6">
    <source>
        <dbReference type="ARBA" id="ARBA00025295"/>
    </source>
</evidence>
<keyword evidence="3 8" id="KW-0547">Nucleotide-binding</keyword>
<dbReference type="PANTHER" id="PTHR11895">
    <property type="entry name" value="TRANSAMIDASE"/>
    <property type="match status" value="1"/>
</dbReference>
<name>A0A1Z4KST0_ANAVA</name>
<dbReference type="PROSITE" id="PS00571">
    <property type="entry name" value="AMIDASES"/>
    <property type="match status" value="1"/>
</dbReference>
<keyword evidence="10" id="KW-0808">Transferase</keyword>
<dbReference type="GO" id="GO:0005524">
    <property type="term" value="F:ATP binding"/>
    <property type="evidence" value="ECO:0007669"/>
    <property type="project" value="UniProtKB-KW"/>
</dbReference>
<dbReference type="GO" id="GO:0050567">
    <property type="term" value="F:glutaminyl-tRNA synthase (glutamine-hydrolyzing) activity"/>
    <property type="evidence" value="ECO:0007669"/>
    <property type="project" value="UniProtKB-UniRule"/>
</dbReference>
<dbReference type="Gene3D" id="3.90.1300.10">
    <property type="entry name" value="Amidase signature (AS) domain"/>
    <property type="match status" value="1"/>
</dbReference>
<comment type="subunit">
    <text evidence="8">Heterotrimer of A, B and C subunits.</text>
</comment>
<evidence type="ECO:0000256" key="2">
    <source>
        <dbReference type="ARBA" id="ARBA00022598"/>
    </source>
</evidence>
<comment type="similarity">
    <text evidence="1 8">Belongs to the amidase family. GatA subfamily.</text>
</comment>
<dbReference type="PANTHER" id="PTHR11895:SF151">
    <property type="entry name" value="GLUTAMYL-TRNA(GLN) AMIDOTRANSFERASE SUBUNIT A"/>
    <property type="match status" value="1"/>
</dbReference>
<keyword evidence="4 8" id="KW-0067">ATP-binding</keyword>
<dbReference type="EC" id="6.3.5.7" evidence="8"/>
<dbReference type="InterPro" id="IPR020556">
    <property type="entry name" value="Amidase_CS"/>
</dbReference>
<dbReference type="Proteomes" id="UP000217507">
    <property type="component" value="Chromosome"/>
</dbReference>
<feature type="active site" description="Charge relay system" evidence="8">
    <location>
        <position position="75"/>
    </location>
</feature>
<evidence type="ECO:0000259" key="9">
    <source>
        <dbReference type="Pfam" id="PF01425"/>
    </source>
</evidence>
<dbReference type="GO" id="GO:0016740">
    <property type="term" value="F:transferase activity"/>
    <property type="evidence" value="ECO:0007669"/>
    <property type="project" value="UniProtKB-KW"/>
</dbReference>
<dbReference type="InterPro" id="IPR000120">
    <property type="entry name" value="Amidase"/>
</dbReference>
<evidence type="ECO:0000256" key="4">
    <source>
        <dbReference type="ARBA" id="ARBA00022840"/>
    </source>
</evidence>
<evidence type="ECO:0000256" key="7">
    <source>
        <dbReference type="ARBA" id="ARBA00047407"/>
    </source>
</evidence>
<dbReference type="SMR" id="A0A1Z4KST0"/>
<dbReference type="InterPro" id="IPR023631">
    <property type="entry name" value="Amidase_dom"/>
</dbReference>
<evidence type="ECO:0000313" key="10">
    <source>
        <dbReference type="EMBL" id="BAY72029.1"/>
    </source>
</evidence>
<dbReference type="AlphaFoldDB" id="A0A1Z4KST0"/>
<dbReference type="SUPFAM" id="SSF75304">
    <property type="entry name" value="Amidase signature (AS) enzymes"/>
    <property type="match status" value="1"/>
</dbReference>
<reference evidence="10 11" key="1">
    <citation type="submission" date="2017-06" db="EMBL/GenBank/DDBJ databases">
        <title>Genome sequencing of cyanobaciteial culture collection at National Institute for Environmental Studies (NIES).</title>
        <authorList>
            <person name="Hirose Y."/>
            <person name="Shimura Y."/>
            <person name="Fujisawa T."/>
            <person name="Nakamura Y."/>
            <person name="Kawachi M."/>
        </authorList>
    </citation>
    <scope>NUCLEOTIDE SEQUENCE [LARGE SCALE GENOMIC DNA]</scope>
    <source>
        <strain evidence="10 11">NIES-23</strain>
    </source>
</reference>
<feature type="domain" description="Amidase" evidence="9">
    <location>
        <begin position="20"/>
        <end position="466"/>
    </location>
</feature>
<keyword evidence="5 8" id="KW-0648">Protein biosynthesis</keyword>
<evidence type="ECO:0000256" key="5">
    <source>
        <dbReference type="ARBA" id="ARBA00022917"/>
    </source>
</evidence>
<evidence type="ECO:0000256" key="3">
    <source>
        <dbReference type="ARBA" id="ARBA00022741"/>
    </source>
</evidence>
<evidence type="ECO:0000256" key="1">
    <source>
        <dbReference type="ARBA" id="ARBA00008069"/>
    </source>
</evidence>
<dbReference type="Pfam" id="PF01425">
    <property type="entry name" value="Amidase"/>
    <property type="match status" value="1"/>
</dbReference>
<comment type="function">
    <text evidence="6 8">Allows the formation of correctly charged Gln-tRNA(Gln) through the transamidation of misacylated Glu-tRNA(Gln) in organisms which lack glutaminyl-tRNA synthetase. The reaction takes place in the presence of glutamine and ATP through an activated gamma-phospho-Glu-tRNA(Gln).</text>
</comment>
<organism evidence="10 11">
    <name type="scientific">Trichormus variabilis NIES-23</name>
    <dbReference type="NCBI Taxonomy" id="1973479"/>
    <lineage>
        <taxon>Bacteria</taxon>
        <taxon>Bacillati</taxon>
        <taxon>Cyanobacteriota</taxon>
        <taxon>Cyanophyceae</taxon>
        <taxon>Nostocales</taxon>
        <taxon>Nostocaceae</taxon>
        <taxon>Trichormus</taxon>
    </lineage>
</organism>
<dbReference type="NCBIfam" id="TIGR00132">
    <property type="entry name" value="gatA"/>
    <property type="match status" value="1"/>
</dbReference>
<accession>A0A1Z4KST0</accession>
<protein>
    <recommendedName>
        <fullName evidence="8">Glutamyl-tRNA(Gln) amidotransferase subunit A</fullName>
        <shortName evidence="8">Glu-ADT subunit A</shortName>
        <ecNumber evidence="8">6.3.5.7</ecNumber>
    </recommendedName>
</protein>
<feature type="active site" description="Acyl-ester intermediate" evidence="8">
    <location>
        <position position="174"/>
    </location>
</feature>
<dbReference type="InterPro" id="IPR004412">
    <property type="entry name" value="GatA"/>
</dbReference>
<feature type="active site" description="Charge relay system" evidence="8">
    <location>
        <position position="150"/>
    </location>
</feature>
<sequence length="486" mass="52374">MASIRELHEQLVKKERSAVEITQETLDHIQELEPKLHSFLHITAQQALEQARAVDAKIAAGEEIGLLAGIPIGVKDNMCTKGIPTTCASRILENFVPPYESTVTQKLLDAGAVVVGKTNLDEFAMGSSTENSAYQVTANPWDLSRVPGGSSGGSAAAVAAEECVVALGSDTGGSIRQPASFCGVVGLKPTYGLVSRYGLVAYASSLDQIGPFGKSVEDTAILLKAIAGYDHQDSTSLKVEIPDYVASLKPDLKARSKLRIGIIKETFGEGLDSVVEQAVTKAIEQLQRLGAEVHVISCPNFRYGVPSYYIIAPSEASANLARYDGVKYGWRAPEGDNLLSMYKRTRATGFGAEVKRRIMIGTYALSAGYYDAYYLKAQKVRTLIKQDFENAFKNVDVLVSPTAPTTAFKAGEKTADPISMYLNDLMTIPVNLAGLPGLSVPCGFDEQGLPIGLQLIGKVLREDQLLQIAYAYEQSTSWHLSQPKIS</sequence>